<feature type="domain" description="N-acetylmuramoyl-L-alanine amidase" evidence="2">
    <location>
        <begin position="265"/>
        <end position="409"/>
    </location>
</feature>
<dbReference type="Pfam" id="PF01510">
    <property type="entry name" value="Amidase_2"/>
    <property type="match status" value="2"/>
</dbReference>
<name>A0ABX4YGQ5_9LEPT</name>
<dbReference type="Gene3D" id="3.40.80.10">
    <property type="entry name" value="Peptidoglycan recognition protein-like"/>
    <property type="match status" value="2"/>
</dbReference>
<keyword evidence="4" id="KW-1185">Reference proteome</keyword>
<sequence>MLNRKYAFILAILFYQCASEQSIDPQSSRPSDKESVLPIQTFLPSIEHFGGLVSNRWNIRTKGILLHHTRGLSLEDYIRKSATGGWLVHYLVDRNGKIYGVEEAGKIQVKAAPKMDESVIHIAWEGNREDVLKRSAQKKALFNLVQKLAREYKIPFTNYDIDSRNGIFTHTQAKKRFGRFLDGGDCGNENVIKVLLDESGGKYYSELEWKDRFGPDWVLRKERPFSGPSGEPLEPTYDRGRGVTPTPKAELESIEKTKDGLLPEERRLRYNYRGAITADCVVLHFTAIPDYNLTLKVLEKRNLSATFLADTDGKVYQLLDHHLHMAAAATGTNRNCFQVEIVGKDTEMLLANPLQSDAVARLVKELSQKYDFPLDNKAIELLKGVYSHTQAKKKWGGSIFLDAQDFDPGEPYMKKILDLVGGKFYSEKDWQDRNSDNWILLFTEFQP</sequence>
<comment type="caution">
    <text evidence="3">The sequence shown here is derived from an EMBL/GenBank/DDBJ whole genome shotgun (WGS) entry which is preliminary data.</text>
</comment>
<feature type="region of interest" description="Disordered" evidence="1">
    <location>
        <begin position="224"/>
        <end position="248"/>
    </location>
</feature>
<evidence type="ECO:0000313" key="4">
    <source>
        <dbReference type="Proteomes" id="UP000094669"/>
    </source>
</evidence>
<protein>
    <submittedName>
        <fullName evidence="3">N-acetylmuramoyl-L-alanine amidase</fullName>
    </submittedName>
</protein>
<dbReference type="EMBL" id="MCRM02000014">
    <property type="protein sequence ID" value="PNV74436.1"/>
    <property type="molecule type" value="Genomic_DNA"/>
</dbReference>
<evidence type="ECO:0000259" key="2">
    <source>
        <dbReference type="SMART" id="SM00644"/>
    </source>
</evidence>
<reference evidence="3" key="1">
    <citation type="submission" date="2018-01" db="EMBL/GenBank/DDBJ databases">
        <title>Genomic characterization of Leptospira inadai serogroup Lyme isolated from captured rat in Brazil and comparative analysis with human reference strain.</title>
        <authorList>
            <person name="Moreno L.Z."/>
            <person name="Loureiro A.P."/>
            <person name="Miraglia F."/>
            <person name="Kremer F.S."/>
            <person name="Eslabao M.R."/>
            <person name="Dellagostin O.A."/>
            <person name="Lilenbaum W."/>
            <person name="Moreno A.M."/>
        </authorList>
    </citation>
    <scope>NUCLEOTIDE SEQUENCE [LARGE SCALE GENOMIC DNA]</scope>
    <source>
        <strain evidence="3">M34/99</strain>
    </source>
</reference>
<dbReference type="InterPro" id="IPR036505">
    <property type="entry name" value="Amidase/PGRP_sf"/>
</dbReference>
<dbReference type="SUPFAM" id="SSF55846">
    <property type="entry name" value="N-acetylmuramoyl-L-alanine amidase-like"/>
    <property type="match status" value="2"/>
</dbReference>
<evidence type="ECO:0000256" key="1">
    <source>
        <dbReference type="SAM" id="MobiDB-lite"/>
    </source>
</evidence>
<feature type="domain" description="N-acetylmuramoyl-L-alanine amidase" evidence="2">
    <location>
        <begin position="54"/>
        <end position="184"/>
    </location>
</feature>
<organism evidence="3 4">
    <name type="scientific">Leptospira inadai serovar Lyme</name>
    <dbReference type="NCBI Taxonomy" id="293084"/>
    <lineage>
        <taxon>Bacteria</taxon>
        <taxon>Pseudomonadati</taxon>
        <taxon>Spirochaetota</taxon>
        <taxon>Spirochaetia</taxon>
        <taxon>Leptospirales</taxon>
        <taxon>Leptospiraceae</taxon>
        <taxon>Leptospira</taxon>
    </lineage>
</organism>
<dbReference type="InterPro" id="IPR002502">
    <property type="entry name" value="Amidase_domain"/>
</dbReference>
<dbReference type="SMART" id="SM00644">
    <property type="entry name" value="Ami_2"/>
    <property type="match status" value="2"/>
</dbReference>
<accession>A0ABX4YGQ5</accession>
<gene>
    <name evidence="3" type="ORF">BES34_013820</name>
</gene>
<evidence type="ECO:0000313" key="3">
    <source>
        <dbReference type="EMBL" id="PNV74436.1"/>
    </source>
</evidence>
<dbReference type="RefSeq" id="WP_020988190.1">
    <property type="nucleotide sequence ID" value="NZ_MCRM02000014.1"/>
</dbReference>
<proteinExistence type="predicted"/>
<dbReference type="Proteomes" id="UP000094669">
    <property type="component" value="Unassembled WGS sequence"/>
</dbReference>
<dbReference type="CDD" id="cd06583">
    <property type="entry name" value="PGRP"/>
    <property type="match status" value="2"/>
</dbReference>